<organism evidence="1 2">
    <name type="scientific">Edwardsiella anguillarum ET080813</name>
    <dbReference type="NCBI Taxonomy" id="667120"/>
    <lineage>
        <taxon>Bacteria</taxon>
        <taxon>Pseudomonadati</taxon>
        <taxon>Pseudomonadota</taxon>
        <taxon>Gammaproteobacteria</taxon>
        <taxon>Enterobacterales</taxon>
        <taxon>Hafniaceae</taxon>
        <taxon>Edwardsiella</taxon>
    </lineage>
</organism>
<gene>
    <name evidence="1" type="ORF">ETEE_3687</name>
</gene>
<dbReference type="EMBL" id="CP006664">
    <property type="protein sequence ID" value="AIJ10099.1"/>
    <property type="molecule type" value="Genomic_DNA"/>
</dbReference>
<accession>A0A076LXE4</accession>
<proteinExistence type="predicted"/>
<sequence length="50" mass="5689">MTLLANRKKKPNLINEAKNFKDKECMIKSSQIITLRGVFSNVIILSPLKT</sequence>
<evidence type="ECO:0000313" key="1">
    <source>
        <dbReference type="EMBL" id="AIJ10099.1"/>
    </source>
</evidence>
<dbReference type="AlphaFoldDB" id="A0A076LXE4"/>
<name>A0A076LXE4_9GAMM</name>
<dbReference type="KEGG" id="ete:ETEE_3687"/>
<evidence type="ECO:0000313" key="2">
    <source>
        <dbReference type="Proteomes" id="UP000028681"/>
    </source>
</evidence>
<reference evidence="1 2" key="1">
    <citation type="journal article" date="2012" name="PLoS ONE">
        <title>Edwardsiella comparative phylogenomics reveal the new intra/inter-species taxonomic relationships, virulence evolution and niche adaptation mechanisms.</title>
        <authorList>
            <person name="Yang M."/>
            <person name="Lv Y."/>
            <person name="Xiao J."/>
            <person name="Wu H."/>
            <person name="Zheng H."/>
            <person name="Liu Q."/>
            <person name="Zhang Y."/>
            <person name="Wang Q."/>
        </authorList>
    </citation>
    <scope>NUCLEOTIDE SEQUENCE [LARGE SCALE GENOMIC DNA]</scope>
    <source>
        <strain evidence="2">080813</strain>
    </source>
</reference>
<dbReference type="Proteomes" id="UP000028681">
    <property type="component" value="Chromosome"/>
</dbReference>
<protein>
    <submittedName>
        <fullName evidence="1">Uncharacterized protein</fullName>
    </submittedName>
</protein>
<dbReference type="HOGENOM" id="CLU_3117340_0_0_6"/>